<evidence type="ECO:0000256" key="2">
    <source>
        <dbReference type="ARBA" id="ARBA00012438"/>
    </source>
</evidence>
<dbReference type="Pfam" id="PF02518">
    <property type="entry name" value="HATPase_c"/>
    <property type="match status" value="1"/>
</dbReference>
<dbReference type="InterPro" id="IPR003661">
    <property type="entry name" value="HisK_dim/P_dom"/>
</dbReference>
<gene>
    <name evidence="7" type="ORF">V2H45_23240</name>
</gene>
<evidence type="ECO:0000256" key="3">
    <source>
        <dbReference type="ARBA" id="ARBA00022553"/>
    </source>
</evidence>
<dbReference type="SMART" id="SM00387">
    <property type="entry name" value="HATPase_c"/>
    <property type="match status" value="1"/>
</dbReference>
<keyword evidence="4 7" id="KW-0808">Transferase</keyword>
<evidence type="ECO:0000313" key="7">
    <source>
        <dbReference type="EMBL" id="MEE3719661.1"/>
    </source>
</evidence>
<protein>
    <recommendedName>
        <fullName evidence="2">histidine kinase</fullName>
        <ecNumber evidence="2">2.7.13.3</ecNumber>
    </recommendedName>
</protein>
<dbReference type="SUPFAM" id="SSF47384">
    <property type="entry name" value="Homodimeric domain of signal transducing histidine kinase"/>
    <property type="match status" value="1"/>
</dbReference>
<dbReference type="GO" id="GO:0000155">
    <property type="term" value="F:phosphorelay sensor kinase activity"/>
    <property type="evidence" value="ECO:0007669"/>
    <property type="project" value="InterPro"/>
</dbReference>
<comment type="caution">
    <text evidence="7">The sequence shown here is derived from an EMBL/GenBank/DDBJ whole genome shotgun (WGS) entry which is preliminary data.</text>
</comment>
<dbReference type="PRINTS" id="PR00344">
    <property type="entry name" value="BCTRLSENSOR"/>
</dbReference>
<sequence length="680" mass="75999">MKKSILLVQLSEEQGKLWQAVLTSQQFDVTWKSPNTDILNLIEQMHREGKKLPDAIVADIGLRSAGSSALLASPLCRWCSEFHPETKVILTNPRQTQIRQVEQRWAIRQGASDLLPRLDKQNLIDLVSKISGFLGCQFLKAPLDKLMGHPEPIDLAVKPQTEADERKSIRKSATDDLARKMALIPLMVMSSGSKGDTHSPAVSTSLNHHVSLDLTIQDMRLYDFAIELDSLGLALRKVFQENPRLPGAIILNRGIYVGMISRKRFLEFLSRPYGLELYNKRPIKVLFEQLNPEFLVLDGNISVVMAMQSCLQRPQHVIYEPIVVRLEGGVHKLLDVHDLFLTQSQIHELATQLLREQTQDRMIQTEKMASLGQMVAEISHDVRTPVNFIYSNIDYLSTYTEQLIQLLAAYENALPQPSQKITELKEEANYGFIKEDLPKVIKGIRFGSEQLMRLVSGLQSFSRMDEQMLPSDTDVNACIENSLIILDTRLTNIRVIKNFGKLPLIQGFQGQLMQVFLNLIGNATDALLEFTAKSSVATTDFLTHSSTMQVSGEKGSSTSVLESEPWHPQIEISTSLGILGQSSETDSSKTIAQWVSVKISDNGPGIPKEIQAQIFETFFTTKGSGRGTGLGLTICHQIVTEKHQGKLNLRSPYYAGSLLTIGTEFEILLPVDLNALGKRD</sequence>
<dbReference type="Proteomes" id="UP001333818">
    <property type="component" value="Unassembled WGS sequence"/>
</dbReference>
<dbReference type="InterPro" id="IPR036890">
    <property type="entry name" value="HATPase_C_sf"/>
</dbReference>
<evidence type="ECO:0000256" key="5">
    <source>
        <dbReference type="ARBA" id="ARBA00023012"/>
    </source>
</evidence>
<dbReference type="PROSITE" id="PS50109">
    <property type="entry name" value="HIS_KIN"/>
    <property type="match status" value="1"/>
</dbReference>
<accession>A0AAW9QB00</accession>
<dbReference type="AlphaFoldDB" id="A0AAW9QB00"/>
<proteinExistence type="predicted"/>
<dbReference type="RefSeq" id="WP_330486097.1">
    <property type="nucleotide sequence ID" value="NZ_JAZBJZ010000155.1"/>
</dbReference>
<dbReference type="InterPro" id="IPR004358">
    <property type="entry name" value="Sig_transdc_His_kin-like_C"/>
</dbReference>
<evidence type="ECO:0000256" key="4">
    <source>
        <dbReference type="ARBA" id="ARBA00022777"/>
    </source>
</evidence>
<comment type="catalytic activity">
    <reaction evidence="1">
        <text>ATP + protein L-histidine = ADP + protein N-phospho-L-histidine.</text>
        <dbReference type="EC" id="2.7.13.3"/>
    </reaction>
</comment>
<organism evidence="7 8">
    <name type="scientific">Tumidithrix elongata BACA0141</name>
    <dbReference type="NCBI Taxonomy" id="2716417"/>
    <lineage>
        <taxon>Bacteria</taxon>
        <taxon>Bacillati</taxon>
        <taxon>Cyanobacteriota</taxon>
        <taxon>Cyanophyceae</taxon>
        <taxon>Pseudanabaenales</taxon>
        <taxon>Pseudanabaenaceae</taxon>
        <taxon>Tumidithrix</taxon>
        <taxon>Tumidithrix elongata</taxon>
    </lineage>
</organism>
<evidence type="ECO:0000259" key="6">
    <source>
        <dbReference type="PROSITE" id="PS50109"/>
    </source>
</evidence>
<dbReference type="PANTHER" id="PTHR43065:SF50">
    <property type="entry name" value="HISTIDINE KINASE"/>
    <property type="match status" value="1"/>
</dbReference>
<evidence type="ECO:0000313" key="8">
    <source>
        <dbReference type="Proteomes" id="UP001333818"/>
    </source>
</evidence>
<dbReference type="Gene3D" id="3.30.565.10">
    <property type="entry name" value="Histidine kinase-like ATPase, C-terminal domain"/>
    <property type="match status" value="1"/>
</dbReference>
<keyword evidence="5" id="KW-0902">Two-component regulatory system</keyword>
<dbReference type="InterPro" id="IPR003594">
    <property type="entry name" value="HATPase_dom"/>
</dbReference>
<reference evidence="7" key="1">
    <citation type="submission" date="2024-01" db="EMBL/GenBank/DDBJ databases">
        <title>Bank of Algae and Cyanobacteria of the Azores (BACA) strain genomes.</title>
        <authorList>
            <person name="Luz R."/>
            <person name="Cordeiro R."/>
            <person name="Fonseca A."/>
            <person name="Goncalves V."/>
        </authorList>
    </citation>
    <scope>NUCLEOTIDE SEQUENCE</scope>
    <source>
        <strain evidence="7">BACA0141</strain>
    </source>
</reference>
<dbReference type="SUPFAM" id="SSF55874">
    <property type="entry name" value="ATPase domain of HSP90 chaperone/DNA topoisomerase II/histidine kinase"/>
    <property type="match status" value="1"/>
</dbReference>
<dbReference type="InterPro" id="IPR005467">
    <property type="entry name" value="His_kinase_dom"/>
</dbReference>
<name>A0AAW9QB00_9CYAN</name>
<dbReference type="InterPro" id="IPR036097">
    <property type="entry name" value="HisK_dim/P_sf"/>
</dbReference>
<dbReference type="EC" id="2.7.13.3" evidence="2"/>
<dbReference type="EMBL" id="JAZBJZ010000155">
    <property type="protein sequence ID" value="MEE3719661.1"/>
    <property type="molecule type" value="Genomic_DNA"/>
</dbReference>
<dbReference type="CDD" id="cd00082">
    <property type="entry name" value="HisKA"/>
    <property type="match status" value="1"/>
</dbReference>
<dbReference type="Gene3D" id="1.10.287.130">
    <property type="match status" value="1"/>
</dbReference>
<keyword evidence="8" id="KW-1185">Reference proteome</keyword>
<keyword evidence="3" id="KW-0597">Phosphoprotein</keyword>
<dbReference type="SMART" id="SM00388">
    <property type="entry name" value="HisKA"/>
    <property type="match status" value="1"/>
</dbReference>
<feature type="domain" description="Histidine kinase" evidence="6">
    <location>
        <begin position="377"/>
        <end position="673"/>
    </location>
</feature>
<evidence type="ECO:0000256" key="1">
    <source>
        <dbReference type="ARBA" id="ARBA00000085"/>
    </source>
</evidence>
<keyword evidence="4 7" id="KW-0418">Kinase</keyword>
<dbReference type="PANTHER" id="PTHR43065">
    <property type="entry name" value="SENSOR HISTIDINE KINASE"/>
    <property type="match status" value="1"/>
</dbReference>